<keyword evidence="12" id="KW-1185">Reference proteome</keyword>
<keyword evidence="6 10" id="KW-0472">Membrane</keyword>
<comment type="subcellular location">
    <subcellularLocation>
        <location evidence="10">Cell outer membrane</location>
        <topology evidence="10">Lipid-anchor</topology>
    </subcellularLocation>
    <subcellularLocation>
        <location evidence="1">Membrane</location>
    </subcellularLocation>
</comment>
<dbReference type="Pfam" id="PF02321">
    <property type="entry name" value="OEP"/>
    <property type="match status" value="2"/>
</dbReference>
<evidence type="ECO:0000256" key="9">
    <source>
        <dbReference type="ARBA" id="ARBA00037313"/>
    </source>
</evidence>
<reference evidence="11 12" key="1">
    <citation type="submission" date="2024-08" db="EMBL/GenBank/DDBJ databases">
        <title>Draft Genome Sequence of Legionella lytica strain DSB2004, Isolated From a Fire Sprinkler System.</title>
        <authorList>
            <person name="Everhart A.D."/>
            <person name="Kidane D.T."/>
            <person name="Farone A.L."/>
            <person name="Farone M.B."/>
        </authorList>
    </citation>
    <scope>NUCLEOTIDE SEQUENCE [LARGE SCALE GENOMIC DNA]</scope>
    <source>
        <strain evidence="11 12">DSB2004</strain>
    </source>
</reference>
<dbReference type="Proteomes" id="UP001615550">
    <property type="component" value="Unassembled WGS sequence"/>
</dbReference>
<protein>
    <submittedName>
        <fullName evidence="11">Efflux transporter outer membrane subunit</fullName>
    </submittedName>
</protein>
<dbReference type="PANTHER" id="PTHR30203:SF20">
    <property type="entry name" value="MULTIDRUG RESISTANCE OUTER MEMBRANE PROTEIN MDTP-RELATED"/>
    <property type="match status" value="1"/>
</dbReference>
<dbReference type="InterPro" id="IPR010131">
    <property type="entry name" value="MdtP/NodT-like"/>
</dbReference>
<keyword evidence="5" id="KW-0732">Signal</keyword>
<comment type="function">
    <text evidence="9">Could be involved in resistance to puromycin, acriflavine and tetraphenylarsonium chloride.</text>
</comment>
<gene>
    <name evidence="11" type="ORF">ACD661_04965</name>
</gene>
<evidence type="ECO:0000256" key="8">
    <source>
        <dbReference type="ARBA" id="ARBA00023288"/>
    </source>
</evidence>
<dbReference type="InterPro" id="IPR003423">
    <property type="entry name" value="OMP_efflux"/>
</dbReference>
<sequence length="492" mass="55738">MGFIIRMFFCLCLGVVLLGCTVSLPQKRQLEHLKSPPQIEPEMKRRLKDKATFATGNWPQQQWWLNYGSAELNTLIAEALSSNPSIQEVQSRITVAQQEANVTRSTLFPLVFFDATDTQQHLSKHGLYRALNPRLPLNTSLLDLSLSFVYEFDFWGQNRNLLNEALGKAKAQEAEAEEVKLIITTALSQAYFAYKTNLLRKHLYEELVQIRQHIINLQRLMVRKGLSSELPALAAAENLLEAKKWLASINEELSNNTHLLNVLTGRSPAHPISMQQTLPKLAKKLEIPPSISFDLLARRPDLIAQIWRAKAWAYKTGAAMSAYYPNVNLKGFIGLQSISWTKFFEVANGTGGLTSAIHLPIFTAGAIRANIKATQAEFDAAIYAYNNLLLRSTQEVLDTLVFAQTVHHHQAEQSEIIHQAQQRYQLVRLRQQKGLDSQFDVYYLHEEVIQKQLVDSTLLYNQYLASIKLTKALGGGYYQPQVPLVQQHDEKS</sequence>
<evidence type="ECO:0000256" key="10">
    <source>
        <dbReference type="RuleBase" id="RU362097"/>
    </source>
</evidence>
<dbReference type="SUPFAM" id="SSF56954">
    <property type="entry name" value="Outer membrane efflux proteins (OEP)"/>
    <property type="match status" value="1"/>
</dbReference>
<evidence type="ECO:0000256" key="1">
    <source>
        <dbReference type="ARBA" id="ARBA00004370"/>
    </source>
</evidence>
<evidence type="ECO:0000313" key="12">
    <source>
        <dbReference type="Proteomes" id="UP001615550"/>
    </source>
</evidence>
<keyword evidence="7 10" id="KW-0564">Palmitate</keyword>
<comment type="caution">
    <text evidence="11">The sequence shown here is derived from an EMBL/GenBank/DDBJ whole genome shotgun (WGS) entry which is preliminary data.</text>
</comment>
<evidence type="ECO:0000256" key="7">
    <source>
        <dbReference type="ARBA" id="ARBA00023139"/>
    </source>
</evidence>
<comment type="similarity">
    <text evidence="2 10">Belongs to the outer membrane factor (OMF) (TC 1.B.17) family.</text>
</comment>
<dbReference type="PROSITE" id="PS51257">
    <property type="entry name" value="PROKAR_LIPOPROTEIN"/>
    <property type="match status" value="1"/>
</dbReference>
<dbReference type="EMBL" id="JBGORX010000001">
    <property type="protein sequence ID" value="MFJ1267911.1"/>
    <property type="molecule type" value="Genomic_DNA"/>
</dbReference>
<dbReference type="NCBIfam" id="TIGR01845">
    <property type="entry name" value="outer_NodT"/>
    <property type="match status" value="1"/>
</dbReference>
<evidence type="ECO:0000256" key="5">
    <source>
        <dbReference type="ARBA" id="ARBA00022729"/>
    </source>
</evidence>
<name>A0ABW8D7V4_9GAMM</name>
<evidence type="ECO:0000256" key="3">
    <source>
        <dbReference type="ARBA" id="ARBA00022452"/>
    </source>
</evidence>
<proteinExistence type="inferred from homology"/>
<dbReference type="RefSeq" id="WP_400186745.1">
    <property type="nucleotide sequence ID" value="NZ_JBGORX010000001.1"/>
</dbReference>
<evidence type="ECO:0000256" key="2">
    <source>
        <dbReference type="ARBA" id="ARBA00007613"/>
    </source>
</evidence>
<evidence type="ECO:0000256" key="6">
    <source>
        <dbReference type="ARBA" id="ARBA00023136"/>
    </source>
</evidence>
<evidence type="ECO:0000256" key="4">
    <source>
        <dbReference type="ARBA" id="ARBA00022692"/>
    </source>
</evidence>
<dbReference type="PANTHER" id="PTHR30203">
    <property type="entry name" value="OUTER MEMBRANE CATION EFFLUX PROTEIN"/>
    <property type="match status" value="1"/>
</dbReference>
<organism evidence="11 12">
    <name type="scientific">Legionella lytica</name>
    <dbReference type="NCBI Taxonomy" id="96232"/>
    <lineage>
        <taxon>Bacteria</taxon>
        <taxon>Pseudomonadati</taxon>
        <taxon>Pseudomonadota</taxon>
        <taxon>Gammaproteobacteria</taxon>
        <taxon>Legionellales</taxon>
        <taxon>Legionellaceae</taxon>
        <taxon>Legionella</taxon>
    </lineage>
</organism>
<dbReference type="Gene3D" id="1.20.1600.10">
    <property type="entry name" value="Outer membrane efflux proteins (OEP)"/>
    <property type="match status" value="1"/>
</dbReference>
<keyword evidence="4 10" id="KW-0812">Transmembrane</keyword>
<keyword evidence="3 10" id="KW-1134">Transmembrane beta strand</keyword>
<accession>A0ABW8D7V4</accession>
<evidence type="ECO:0000313" key="11">
    <source>
        <dbReference type="EMBL" id="MFJ1267911.1"/>
    </source>
</evidence>
<dbReference type="Gene3D" id="2.20.200.10">
    <property type="entry name" value="Outer membrane efflux proteins (OEP)"/>
    <property type="match status" value="1"/>
</dbReference>
<keyword evidence="8 10" id="KW-0449">Lipoprotein</keyword>